<dbReference type="NCBIfam" id="TIGR03083">
    <property type="entry name" value="maleylpyruvate isomerase family mycothiol-dependent enzyme"/>
    <property type="match status" value="1"/>
</dbReference>
<evidence type="ECO:0000313" key="3">
    <source>
        <dbReference type="Proteomes" id="UP000593758"/>
    </source>
</evidence>
<accession>A0A7M1STL9</accession>
<dbReference type="KEGG" id="halt:IM660_17080"/>
<gene>
    <name evidence="2" type="ORF">IM660_17080</name>
</gene>
<organism evidence="2 3">
    <name type="scientific">Ruania alkalisoli</name>
    <dbReference type="NCBI Taxonomy" id="2779775"/>
    <lineage>
        <taxon>Bacteria</taxon>
        <taxon>Bacillati</taxon>
        <taxon>Actinomycetota</taxon>
        <taxon>Actinomycetes</taxon>
        <taxon>Micrococcales</taxon>
        <taxon>Ruaniaceae</taxon>
        <taxon>Ruania</taxon>
    </lineage>
</organism>
<keyword evidence="3" id="KW-1185">Reference proteome</keyword>
<proteinExistence type="predicted"/>
<feature type="domain" description="Mycothiol-dependent maleylpyruvate isomerase metal-binding" evidence="1">
    <location>
        <begin position="19"/>
        <end position="151"/>
    </location>
</feature>
<dbReference type="AlphaFoldDB" id="A0A7M1STL9"/>
<dbReference type="Gene3D" id="1.20.120.450">
    <property type="entry name" value="dinb family like domain"/>
    <property type="match status" value="1"/>
</dbReference>
<dbReference type="EMBL" id="CP063169">
    <property type="protein sequence ID" value="QOR70294.1"/>
    <property type="molecule type" value="Genomic_DNA"/>
</dbReference>
<keyword evidence="2" id="KW-0413">Isomerase</keyword>
<dbReference type="GO" id="GO:0016853">
    <property type="term" value="F:isomerase activity"/>
    <property type="evidence" value="ECO:0007669"/>
    <property type="project" value="UniProtKB-KW"/>
</dbReference>
<sequence>MNPTDPTTDHVRAVDEAEAALDSIIGAVEGFEGSDLSAPVALAGWTRSHVLAHVEVVGEALAVQVEQAARGRQVPFLEGGRAALERAVETGAERTREEHLAALRTLRDRHHASRPDADDLVWYEPVSFRDGTVVDVALAWWRESRVHLVDLDCGARPEDVWSRELTEHLVDFLSVRLPGHLEIALDAPADGFNYTVTGPRPATGPLVRLPEKPLIITGSLIELTAWLAGRDVAEPPTALQGDQEVTLPELGPWPSALLPG</sequence>
<dbReference type="InterPro" id="IPR034660">
    <property type="entry name" value="DinB/YfiT-like"/>
</dbReference>
<dbReference type="InterPro" id="IPR024344">
    <property type="entry name" value="MDMPI_metal-binding"/>
</dbReference>
<dbReference type="InterPro" id="IPR017517">
    <property type="entry name" value="Maleyloyr_isom"/>
</dbReference>
<dbReference type="Pfam" id="PF11716">
    <property type="entry name" value="MDMPI_N"/>
    <property type="match status" value="1"/>
</dbReference>
<dbReference type="SUPFAM" id="SSF109854">
    <property type="entry name" value="DinB/YfiT-like putative metalloenzymes"/>
    <property type="match status" value="1"/>
</dbReference>
<evidence type="ECO:0000259" key="1">
    <source>
        <dbReference type="Pfam" id="PF11716"/>
    </source>
</evidence>
<dbReference type="RefSeq" id="WP_193496978.1">
    <property type="nucleotide sequence ID" value="NZ_CP063169.1"/>
</dbReference>
<dbReference type="Proteomes" id="UP000593758">
    <property type="component" value="Chromosome"/>
</dbReference>
<dbReference type="GO" id="GO:0046872">
    <property type="term" value="F:metal ion binding"/>
    <property type="evidence" value="ECO:0007669"/>
    <property type="project" value="InterPro"/>
</dbReference>
<name>A0A7M1STL9_9MICO</name>
<protein>
    <submittedName>
        <fullName evidence="2">Maleylpyruvate isomerase family mycothiol-dependent enzyme</fullName>
    </submittedName>
</protein>
<reference evidence="2 3" key="1">
    <citation type="submission" date="2020-10" db="EMBL/GenBank/DDBJ databases">
        <title>Haloactinobacterium sp. RN3S43, a bacterium isolated from saline soil.</title>
        <authorList>
            <person name="Sun J.-Q."/>
        </authorList>
    </citation>
    <scope>NUCLEOTIDE SEQUENCE [LARGE SCALE GENOMIC DNA]</scope>
    <source>
        <strain evidence="2 3">RN3S43</strain>
    </source>
</reference>
<keyword evidence="2" id="KW-0670">Pyruvate</keyword>
<evidence type="ECO:0000313" key="2">
    <source>
        <dbReference type="EMBL" id="QOR70294.1"/>
    </source>
</evidence>